<evidence type="ECO:0000256" key="3">
    <source>
        <dbReference type="ARBA" id="ARBA00022989"/>
    </source>
</evidence>
<comment type="caution">
    <text evidence="6">The sequence shown here is derived from an EMBL/GenBank/DDBJ whole genome shotgun (WGS) entry which is preliminary data.</text>
</comment>
<dbReference type="GO" id="GO:0016020">
    <property type="term" value="C:membrane"/>
    <property type="evidence" value="ECO:0007669"/>
    <property type="project" value="UniProtKB-SubCell"/>
</dbReference>
<dbReference type="SUPFAM" id="SSF48652">
    <property type="entry name" value="Tetraspanin"/>
    <property type="match status" value="1"/>
</dbReference>
<keyword evidence="7" id="KW-1185">Reference proteome</keyword>
<keyword evidence="4 5" id="KW-0472">Membrane</keyword>
<evidence type="ECO:0000313" key="7">
    <source>
        <dbReference type="Proteomes" id="UP000663879"/>
    </source>
</evidence>
<dbReference type="OrthoDB" id="10033535at2759"/>
<dbReference type="EMBL" id="CAJNOC010000977">
    <property type="protein sequence ID" value="CAF0823279.1"/>
    <property type="molecule type" value="Genomic_DNA"/>
</dbReference>
<dbReference type="Gene3D" id="1.10.1450.10">
    <property type="entry name" value="Tetraspanin"/>
    <property type="match status" value="1"/>
</dbReference>
<proteinExistence type="predicted"/>
<feature type="transmembrane region" description="Helical" evidence="5">
    <location>
        <begin position="131"/>
        <end position="150"/>
    </location>
</feature>
<keyword evidence="3 5" id="KW-1133">Transmembrane helix</keyword>
<organism evidence="6 7">
    <name type="scientific">Brachionus calyciflorus</name>
    <dbReference type="NCBI Taxonomy" id="104777"/>
    <lineage>
        <taxon>Eukaryota</taxon>
        <taxon>Metazoa</taxon>
        <taxon>Spiralia</taxon>
        <taxon>Gnathifera</taxon>
        <taxon>Rotifera</taxon>
        <taxon>Eurotatoria</taxon>
        <taxon>Monogononta</taxon>
        <taxon>Pseudotrocha</taxon>
        <taxon>Ploima</taxon>
        <taxon>Brachionidae</taxon>
        <taxon>Brachionus</taxon>
    </lineage>
</organism>
<evidence type="ECO:0000256" key="2">
    <source>
        <dbReference type="ARBA" id="ARBA00022692"/>
    </source>
</evidence>
<evidence type="ECO:0000256" key="5">
    <source>
        <dbReference type="SAM" id="Phobius"/>
    </source>
</evidence>
<gene>
    <name evidence="6" type="ORF">OXX778_LOCUS7582</name>
</gene>
<dbReference type="CDD" id="cd03127">
    <property type="entry name" value="tetraspanin_LEL"/>
    <property type="match status" value="1"/>
</dbReference>
<dbReference type="InterPro" id="IPR008952">
    <property type="entry name" value="Tetraspanin_EC2_sf"/>
</dbReference>
<dbReference type="Pfam" id="PF00335">
    <property type="entry name" value="Tetraspanin"/>
    <property type="match status" value="1"/>
</dbReference>
<evidence type="ECO:0000256" key="4">
    <source>
        <dbReference type="ARBA" id="ARBA00023136"/>
    </source>
</evidence>
<dbReference type="InterPro" id="IPR018499">
    <property type="entry name" value="Tetraspanin/Peripherin"/>
</dbReference>
<accession>A0A813UIQ2</accession>
<evidence type="ECO:0000313" key="6">
    <source>
        <dbReference type="EMBL" id="CAF0823279.1"/>
    </source>
</evidence>
<sequence length="172" mass="20234">MHSILSNNKKNAKFYSEILFGGSITCLMGLIFLWLCFTQQNSVFMRNEKYAKQFSALSKNKARIDMSQDYFECCGWEGPEDYYGSIRNYTLIPKSCCKDTDNCECLNDIYSIGCKYEIESFLDYNIIFFKYLFALILCLDALCSFGIHYFRKYLPDEKIKTEVEKKDTDEKF</sequence>
<keyword evidence="2 5" id="KW-0812">Transmembrane</keyword>
<protein>
    <submittedName>
        <fullName evidence="6">Uncharacterized protein</fullName>
    </submittedName>
</protein>
<name>A0A813UIQ2_9BILA</name>
<reference evidence="6" key="1">
    <citation type="submission" date="2021-02" db="EMBL/GenBank/DDBJ databases">
        <authorList>
            <person name="Nowell W R."/>
        </authorList>
    </citation>
    <scope>NUCLEOTIDE SEQUENCE</scope>
    <source>
        <strain evidence="6">Ploen Becks lab</strain>
    </source>
</reference>
<feature type="transmembrane region" description="Helical" evidence="5">
    <location>
        <begin position="12"/>
        <end position="35"/>
    </location>
</feature>
<dbReference type="AlphaFoldDB" id="A0A813UIQ2"/>
<evidence type="ECO:0000256" key="1">
    <source>
        <dbReference type="ARBA" id="ARBA00004141"/>
    </source>
</evidence>
<comment type="subcellular location">
    <subcellularLocation>
        <location evidence="1">Membrane</location>
        <topology evidence="1">Multi-pass membrane protein</topology>
    </subcellularLocation>
</comment>
<dbReference type="Proteomes" id="UP000663879">
    <property type="component" value="Unassembled WGS sequence"/>
</dbReference>